<dbReference type="RefSeq" id="WP_164776578.1">
    <property type="nucleotide sequence ID" value="NZ_CABMNB010000036.1"/>
</dbReference>
<organism evidence="1 2">
    <name type="scientific">Paenibacillus thiaminolyticus</name>
    <name type="common">Bacillus thiaminolyticus</name>
    <dbReference type="NCBI Taxonomy" id="49283"/>
    <lineage>
        <taxon>Bacteria</taxon>
        <taxon>Bacillati</taxon>
        <taxon>Bacillota</taxon>
        <taxon>Bacilli</taxon>
        <taxon>Bacillales</taxon>
        <taxon>Paenibacillaceae</taxon>
        <taxon>Paenibacillus</taxon>
    </lineage>
</organism>
<proteinExistence type="predicted"/>
<comment type="caution">
    <text evidence="1">The sequence shown here is derived from an EMBL/GenBank/DDBJ whole genome shotgun (WGS) entry which is preliminary data.</text>
</comment>
<dbReference type="Proteomes" id="UP001209276">
    <property type="component" value="Unassembled WGS sequence"/>
</dbReference>
<reference evidence="1 2" key="1">
    <citation type="submission" date="2022-05" db="EMBL/GenBank/DDBJ databases">
        <title>Genome Sequencing of Bee-Associated Microbes.</title>
        <authorList>
            <person name="Dunlap C."/>
        </authorList>
    </citation>
    <scope>NUCLEOTIDE SEQUENCE [LARGE SCALE GENOMIC DNA]</scope>
    <source>
        <strain evidence="1 2">NRRL B-14613</strain>
    </source>
</reference>
<dbReference type="EMBL" id="JAMDMM010000014">
    <property type="protein sequence ID" value="MCY9606806.1"/>
    <property type="molecule type" value="Genomic_DNA"/>
</dbReference>
<evidence type="ECO:0000313" key="2">
    <source>
        <dbReference type="Proteomes" id="UP001209276"/>
    </source>
</evidence>
<protein>
    <recommendedName>
        <fullName evidence="3">SAM-dependent methyltransferase</fullName>
    </recommendedName>
</protein>
<name>A0ABT4FRS4_PANTH</name>
<evidence type="ECO:0008006" key="3">
    <source>
        <dbReference type="Google" id="ProtNLM"/>
    </source>
</evidence>
<sequence>MNEVFDVLGDVYNKYWRQFTLFQYPNIEELALSKLPGNARILDVC</sequence>
<gene>
    <name evidence="1" type="ORF">M5W83_06495</name>
</gene>
<accession>A0ABT4FRS4</accession>
<keyword evidence="2" id="KW-1185">Reference proteome</keyword>
<dbReference type="GeneID" id="77000030"/>
<evidence type="ECO:0000313" key="1">
    <source>
        <dbReference type="EMBL" id="MCY9606806.1"/>
    </source>
</evidence>